<dbReference type="EMBL" id="VFFF01000001">
    <property type="protein sequence ID" value="TNY32440.1"/>
    <property type="molecule type" value="Genomic_DNA"/>
</dbReference>
<dbReference type="InterPro" id="IPR054384">
    <property type="entry name" value="SecDF_P1_head"/>
</dbReference>
<dbReference type="Gene3D" id="3.30.1360.200">
    <property type="match status" value="1"/>
</dbReference>
<evidence type="ECO:0000313" key="3">
    <source>
        <dbReference type="EMBL" id="TNY32440.1"/>
    </source>
</evidence>
<evidence type="ECO:0000259" key="2">
    <source>
        <dbReference type="Pfam" id="PF22599"/>
    </source>
</evidence>
<keyword evidence="1" id="KW-0732">Signal</keyword>
<dbReference type="Proteomes" id="UP000314011">
    <property type="component" value="Unassembled WGS sequence"/>
</dbReference>
<comment type="caution">
    <text evidence="3">The sequence shown here is derived from an EMBL/GenBank/DDBJ whole genome shotgun (WGS) entry which is preliminary data.</text>
</comment>
<evidence type="ECO:0000313" key="4">
    <source>
        <dbReference type="Proteomes" id="UP000314011"/>
    </source>
</evidence>
<proteinExistence type="predicted"/>
<keyword evidence="4" id="KW-1185">Reference proteome</keyword>
<dbReference type="AlphaFoldDB" id="A0A5C5GD55"/>
<evidence type="ECO:0000256" key="1">
    <source>
        <dbReference type="SAM" id="SignalP"/>
    </source>
</evidence>
<sequence length="212" mass="22107">MRLLPLVLLILTGGSPAAAQEDGACGVRLRATVDVGVMQSMRVGRILADRSDPVGGVVDLVSAGTFDIHLRDVTDFDAAAQSDLFRPALGQIFLMDGDARVEPPLAEGLVVTDARPKMDGAGRPAVSLKFDTLSAERINRVTSENIGQLLAFVIDGEEVATATVLEAVGDTILLSGNFTDAEVAEKVATIGYGSLPDAIEVETVEATGTPCD</sequence>
<feature type="signal peptide" evidence="1">
    <location>
        <begin position="1"/>
        <end position="19"/>
    </location>
</feature>
<name>A0A5C5GD55_9RHOB</name>
<dbReference type="Pfam" id="PF22599">
    <property type="entry name" value="SecDF_P1_head"/>
    <property type="match status" value="1"/>
</dbReference>
<feature type="domain" description="SecDF P1 head subdomain" evidence="2">
    <location>
        <begin position="104"/>
        <end position="196"/>
    </location>
</feature>
<dbReference type="RefSeq" id="WP_140193117.1">
    <property type="nucleotide sequence ID" value="NZ_CP065915.1"/>
</dbReference>
<accession>A0A5C5GD55</accession>
<protein>
    <recommendedName>
        <fullName evidence="2">SecDF P1 head subdomain domain-containing protein</fullName>
    </recommendedName>
</protein>
<organism evidence="3 4">
    <name type="scientific">Pelagovum pacificum</name>
    <dbReference type="NCBI Taxonomy" id="2588711"/>
    <lineage>
        <taxon>Bacteria</taxon>
        <taxon>Pseudomonadati</taxon>
        <taxon>Pseudomonadota</taxon>
        <taxon>Alphaproteobacteria</taxon>
        <taxon>Rhodobacterales</taxon>
        <taxon>Paracoccaceae</taxon>
        <taxon>Pelagovum</taxon>
    </lineage>
</organism>
<feature type="chain" id="PRO_5022877717" description="SecDF P1 head subdomain domain-containing protein" evidence="1">
    <location>
        <begin position="20"/>
        <end position="212"/>
    </location>
</feature>
<reference evidence="3 4" key="1">
    <citation type="submission" date="2019-06" db="EMBL/GenBank/DDBJ databases">
        <title>Genome of new Rhodobacteraceae sp. SM1903.</title>
        <authorList>
            <person name="Ren X."/>
        </authorList>
    </citation>
    <scope>NUCLEOTIDE SEQUENCE [LARGE SCALE GENOMIC DNA]</scope>
    <source>
        <strain evidence="3 4">SM1903</strain>
    </source>
</reference>
<gene>
    <name evidence="3" type="ORF">FHY64_03875</name>
</gene>